<dbReference type="RefSeq" id="YP_008004050.1">
    <property type="nucleotide sequence ID" value="NC_021247.1"/>
</dbReference>
<dbReference type="EMBL" id="HF679131">
    <property type="protein sequence ID" value="CCU55548.1"/>
    <property type="molecule type" value="Genomic_DNA"/>
</dbReference>
<organism evidence="1 2">
    <name type="scientific">Adoxophyes honmai entomopoxvirus 'L'</name>
    <dbReference type="NCBI Taxonomy" id="1293540"/>
    <lineage>
        <taxon>Viruses</taxon>
        <taxon>Varidnaviria</taxon>
        <taxon>Bamfordvirae</taxon>
        <taxon>Nucleocytoviricota</taxon>
        <taxon>Pokkesviricetes</taxon>
        <taxon>Chitovirales</taxon>
        <taxon>Poxviridae</taxon>
        <taxon>Entomopoxvirinae</taxon>
        <taxon>Betaentomopoxvirus</taxon>
        <taxon>Betaentomopoxvirus ahonmai</taxon>
    </lineage>
</organism>
<dbReference type="Proteomes" id="UP000792575">
    <property type="component" value="Genome"/>
</dbReference>
<dbReference type="KEGG" id="vg:15614156"/>
<sequence length="109" mass="12793">MNEPIYINMIVSSKRNSISCENIYTNYDLINNKSNNDQIYTSIMNLTKCQRTIKRDDPSYESIMFNSESQNNIDKCHCYCNNCCCKKIKNSNKPKKCSILKKFINILKK</sequence>
<protein>
    <submittedName>
        <fullName evidence="1">Uncharacterized protein</fullName>
    </submittedName>
</protein>
<gene>
    <name evidence="1" type="ORF">AHEV_227</name>
</gene>
<reference evidence="1" key="1">
    <citation type="journal article" date="2013" name="J. Virol.">
        <title>New Insights into the Evolution of Entomopoxvirinae from the Complete Genome Sequences of Four Entomopoxviruses Infecting Adoxophyes honmai, Choristoneura biennis, Choristoneura rosaceana, and Mythimna separata.</title>
        <authorList>
            <person name="Theze J."/>
            <person name="Takatsuka J."/>
            <person name="Li Z."/>
            <person name="Gallais J."/>
            <person name="Doucet D."/>
            <person name="Arif B."/>
            <person name="Nakai M."/>
            <person name="Herniou E.A."/>
        </authorList>
    </citation>
    <scope>NUCLEOTIDE SEQUENCE</scope>
    <source>
        <strain evidence="1">Tokyo</strain>
    </source>
</reference>
<evidence type="ECO:0000313" key="1">
    <source>
        <dbReference type="EMBL" id="CCU55548.1"/>
    </source>
</evidence>
<proteinExistence type="predicted"/>
<name>A0A916KP90_9POXV</name>
<dbReference type="GeneID" id="15614156"/>
<evidence type="ECO:0000313" key="2">
    <source>
        <dbReference type="Proteomes" id="UP000792575"/>
    </source>
</evidence>
<accession>A0A916KP90</accession>
<keyword evidence="2" id="KW-1185">Reference proteome</keyword>